<dbReference type="Pfam" id="PF07729">
    <property type="entry name" value="FCD"/>
    <property type="match status" value="1"/>
</dbReference>
<dbReference type="PANTHER" id="PTHR43537">
    <property type="entry name" value="TRANSCRIPTIONAL REGULATOR, GNTR FAMILY"/>
    <property type="match status" value="1"/>
</dbReference>
<gene>
    <name evidence="5" type="ORF">OH818_20420</name>
</gene>
<dbReference type="Gene3D" id="1.10.10.10">
    <property type="entry name" value="Winged helix-like DNA-binding domain superfamily/Winged helix DNA-binding domain"/>
    <property type="match status" value="1"/>
</dbReference>
<dbReference type="SMART" id="SM00895">
    <property type="entry name" value="FCD"/>
    <property type="match status" value="1"/>
</dbReference>
<dbReference type="SUPFAM" id="SSF46785">
    <property type="entry name" value="Winged helix' DNA-binding domain"/>
    <property type="match status" value="1"/>
</dbReference>
<dbReference type="CDD" id="cd07377">
    <property type="entry name" value="WHTH_GntR"/>
    <property type="match status" value="1"/>
</dbReference>
<evidence type="ECO:0000256" key="2">
    <source>
        <dbReference type="ARBA" id="ARBA00023125"/>
    </source>
</evidence>
<keyword evidence="3" id="KW-0804">Transcription</keyword>
<dbReference type="Pfam" id="PF00392">
    <property type="entry name" value="GntR"/>
    <property type="match status" value="1"/>
</dbReference>
<keyword evidence="2" id="KW-0238">DNA-binding</keyword>
<accession>A0ABY7BWQ1</accession>
<dbReference type="PANTHER" id="PTHR43537:SF5">
    <property type="entry name" value="UXU OPERON TRANSCRIPTIONAL REGULATOR"/>
    <property type="match status" value="1"/>
</dbReference>
<dbReference type="InterPro" id="IPR008920">
    <property type="entry name" value="TF_FadR/GntR_C"/>
</dbReference>
<dbReference type="PROSITE" id="PS50949">
    <property type="entry name" value="HTH_GNTR"/>
    <property type="match status" value="1"/>
</dbReference>
<evidence type="ECO:0000259" key="4">
    <source>
        <dbReference type="PROSITE" id="PS50949"/>
    </source>
</evidence>
<dbReference type="SMART" id="SM00345">
    <property type="entry name" value="HTH_GNTR"/>
    <property type="match status" value="1"/>
</dbReference>
<feature type="domain" description="HTH gntR-type" evidence="4">
    <location>
        <begin position="12"/>
        <end position="78"/>
    </location>
</feature>
<dbReference type="Proteomes" id="UP001164020">
    <property type="component" value="Chromosome"/>
</dbReference>
<keyword evidence="1" id="KW-0805">Transcription regulation</keyword>
<dbReference type="RefSeq" id="WP_268880280.1">
    <property type="nucleotide sequence ID" value="NZ_CP114029.1"/>
</dbReference>
<organism evidence="5 6">
    <name type="scientific">Jiella pelagia</name>
    <dbReference type="NCBI Taxonomy" id="2986949"/>
    <lineage>
        <taxon>Bacteria</taxon>
        <taxon>Pseudomonadati</taxon>
        <taxon>Pseudomonadota</taxon>
        <taxon>Alphaproteobacteria</taxon>
        <taxon>Hyphomicrobiales</taxon>
        <taxon>Aurantimonadaceae</taxon>
        <taxon>Jiella</taxon>
    </lineage>
</organism>
<dbReference type="InterPro" id="IPR011711">
    <property type="entry name" value="GntR_C"/>
</dbReference>
<dbReference type="PRINTS" id="PR00035">
    <property type="entry name" value="HTHGNTR"/>
</dbReference>
<name>A0ABY7BWQ1_9HYPH</name>
<dbReference type="SUPFAM" id="SSF48008">
    <property type="entry name" value="GntR ligand-binding domain-like"/>
    <property type="match status" value="1"/>
</dbReference>
<evidence type="ECO:0000256" key="1">
    <source>
        <dbReference type="ARBA" id="ARBA00023015"/>
    </source>
</evidence>
<evidence type="ECO:0000313" key="5">
    <source>
        <dbReference type="EMBL" id="WAP67808.1"/>
    </source>
</evidence>
<sequence>MAQATHQSEDRQNLSEQAYQYVRSLILAGELAPGTIFTERKLAEQVNGSRTPLRTAITRLTGEGLVERLSNGTLVIREVPLDELLQIMVIRRLLESEGAAQAARRAAPGATSELIAATHRIIADPATELEPFWAYDDSFHLFVANASGMPLLASMIKGVREKARMCHVVRMERNFADQAREHLAVLEAIAAGDPDRARAAMTEHTDRVRDRFLRWYSGTPA</sequence>
<dbReference type="InterPro" id="IPR036390">
    <property type="entry name" value="WH_DNA-bd_sf"/>
</dbReference>
<keyword evidence="6" id="KW-1185">Reference proteome</keyword>
<dbReference type="InterPro" id="IPR000524">
    <property type="entry name" value="Tscrpt_reg_HTH_GntR"/>
</dbReference>
<reference evidence="5" key="1">
    <citation type="submission" date="2022-12" db="EMBL/GenBank/DDBJ databases">
        <title>Jiella pelagia sp. nov., isolated from phosphonate enriched culture of Northwest Pacific surface seawater.</title>
        <authorList>
            <person name="Shin D.Y."/>
            <person name="Hwang C.Y."/>
        </authorList>
    </citation>
    <scope>NUCLEOTIDE SEQUENCE</scope>
    <source>
        <strain evidence="5">HL-NP1</strain>
    </source>
</reference>
<evidence type="ECO:0000313" key="6">
    <source>
        <dbReference type="Proteomes" id="UP001164020"/>
    </source>
</evidence>
<evidence type="ECO:0000256" key="3">
    <source>
        <dbReference type="ARBA" id="ARBA00023163"/>
    </source>
</evidence>
<dbReference type="Gene3D" id="1.20.120.530">
    <property type="entry name" value="GntR ligand-binding domain-like"/>
    <property type="match status" value="1"/>
</dbReference>
<dbReference type="InterPro" id="IPR036388">
    <property type="entry name" value="WH-like_DNA-bd_sf"/>
</dbReference>
<protein>
    <submittedName>
        <fullName evidence="5">GntR family transcriptional regulator</fullName>
    </submittedName>
</protein>
<proteinExistence type="predicted"/>
<dbReference type="EMBL" id="CP114029">
    <property type="protein sequence ID" value="WAP67808.1"/>
    <property type="molecule type" value="Genomic_DNA"/>
</dbReference>